<dbReference type="EMBL" id="CATNWA010018853">
    <property type="protein sequence ID" value="CAI9609866.1"/>
    <property type="molecule type" value="Genomic_DNA"/>
</dbReference>
<evidence type="ECO:0000313" key="2">
    <source>
        <dbReference type="Proteomes" id="UP001162483"/>
    </source>
</evidence>
<protein>
    <submittedName>
        <fullName evidence="1">Uncharacterized protein</fullName>
    </submittedName>
</protein>
<sequence>MRSGYPTPKMPASWNIGWLVKRASGDTSGEQGTGQ</sequence>
<proteinExistence type="predicted"/>
<name>A0ABN9GK72_9NEOB</name>
<accession>A0ABN9GK72</accession>
<reference evidence="1" key="1">
    <citation type="submission" date="2023-05" db="EMBL/GenBank/DDBJ databases">
        <authorList>
            <person name="Stuckert A."/>
        </authorList>
    </citation>
    <scope>NUCLEOTIDE SEQUENCE</scope>
</reference>
<gene>
    <name evidence="1" type="ORF">SPARVUS_LOCUS14324957</name>
</gene>
<dbReference type="Proteomes" id="UP001162483">
    <property type="component" value="Unassembled WGS sequence"/>
</dbReference>
<keyword evidence="2" id="KW-1185">Reference proteome</keyword>
<evidence type="ECO:0000313" key="1">
    <source>
        <dbReference type="EMBL" id="CAI9609866.1"/>
    </source>
</evidence>
<organism evidence="1 2">
    <name type="scientific">Staurois parvus</name>
    <dbReference type="NCBI Taxonomy" id="386267"/>
    <lineage>
        <taxon>Eukaryota</taxon>
        <taxon>Metazoa</taxon>
        <taxon>Chordata</taxon>
        <taxon>Craniata</taxon>
        <taxon>Vertebrata</taxon>
        <taxon>Euteleostomi</taxon>
        <taxon>Amphibia</taxon>
        <taxon>Batrachia</taxon>
        <taxon>Anura</taxon>
        <taxon>Neobatrachia</taxon>
        <taxon>Ranoidea</taxon>
        <taxon>Ranidae</taxon>
        <taxon>Staurois</taxon>
    </lineage>
</organism>
<feature type="non-terminal residue" evidence="1">
    <location>
        <position position="35"/>
    </location>
</feature>
<comment type="caution">
    <text evidence="1">The sequence shown here is derived from an EMBL/GenBank/DDBJ whole genome shotgun (WGS) entry which is preliminary data.</text>
</comment>